<dbReference type="AlphaFoldDB" id="A0A518DZB7"/>
<dbReference type="PANTHER" id="PTHR37302">
    <property type="entry name" value="SLR1116 PROTEIN"/>
    <property type="match status" value="1"/>
</dbReference>
<evidence type="ECO:0000256" key="2">
    <source>
        <dbReference type="ARBA" id="ARBA00022723"/>
    </source>
</evidence>
<dbReference type="EMBL" id="CP036433">
    <property type="protein sequence ID" value="QDU97186.1"/>
    <property type="molecule type" value="Genomic_DNA"/>
</dbReference>
<keyword evidence="6" id="KW-1185">Reference proteome</keyword>
<dbReference type="GO" id="GO:0046872">
    <property type="term" value="F:metal ion binding"/>
    <property type="evidence" value="ECO:0007669"/>
    <property type="project" value="UniProtKB-KW"/>
</dbReference>
<gene>
    <name evidence="5" type="ORF">Pla8534_50310</name>
</gene>
<accession>A0A518DZB7</accession>
<reference evidence="5 6" key="1">
    <citation type="submission" date="2019-02" db="EMBL/GenBank/DDBJ databases">
        <title>Deep-cultivation of Planctomycetes and their phenomic and genomic characterization uncovers novel biology.</title>
        <authorList>
            <person name="Wiegand S."/>
            <person name="Jogler M."/>
            <person name="Boedeker C."/>
            <person name="Pinto D."/>
            <person name="Vollmers J."/>
            <person name="Rivas-Marin E."/>
            <person name="Kohn T."/>
            <person name="Peeters S.H."/>
            <person name="Heuer A."/>
            <person name="Rast P."/>
            <person name="Oberbeckmann S."/>
            <person name="Bunk B."/>
            <person name="Jeske O."/>
            <person name="Meyerdierks A."/>
            <person name="Storesund J.E."/>
            <person name="Kallscheuer N."/>
            <person name="Luecker S."/>
            <person name="Lage O.M."/>
            <person name="Pohl T."/>
            <person name="Merkel B.J."/>
            <person name="Hornburger P."/>
            <person name="Mueller R.-W."/>
            <person name="Bruemmer F."/>
            <person name="Labrenz M."/>
            <person name="Spormann A.M."/>
            <person name="Op den Camp H."/>
            <person name="Overmann J."/>
            <person name="Amann R."/>
            <person name="Jetten M.S.M."/>
            <person name="Mascher T."/>
            <person name="Medema M.H."/>
            <person name="Devos D.P."/>
            <person name="Kaster A.-K."/>
            <person name="Ovreas L."/>
            <person name="Rohde M."/>
            <person name="Galperin M.Y."/>
            <person name="Jogler C."/>
        </authorList>
    </citation>
    <scope>NUCLEOTIDE SEQUENCE [LARGE SCALE GENOMIC DNA]</scope>
    <source>
        <strain evidence="5 6">Pla85_3_4</strain>
    </source>
</reference>
<dbReference type="InterPro" id="IPR024775">
    <property type="entry name" value="DinB-like"/>
</dbReference>
<dbReference type="KEGG" id="lcre:Pla8534_50310"/>
<feature type="binding site" evidence="3">
    <location>
        <position position="149"/>
    </location>
    <ligand>
        <name>a divalent metal cation</name>
        <dbReference type="ChEBI" id="CHEBI:60240"/>
    </ligand>
</feature>
<evidence type="ECO:0000313" key="6">
    <source>
        <dbReference type="Proteomes" id="UP000317648"/>
    </source>
</evidence>
<evidence type="ECO:0000256" key="1">
    <source>
        <dbReference type="ARBA" id="ARBA00008635"/>
    </source>
</evidence>
<organism evidence="5 6">
    <name type="scientific">Lignipirellula cremea</name>
    <dbReference type="NCBI Taxonomy" id="2528010"/>
    <lineage>
        <taxon>Bacteria</taxon>
        <taxon>Pseudomonadati</taxon>
        <taxon>Planctomycetota</taxon>
        <taxon>Planctomycetia</taxon>
        <taxon>Pirellulales</taxon>
        <taxon>Pirellulaceae</taxon>
        <taxon>Lignipirellula</taxon>
    </lineage>
</organism>
<dbReference type="OrthoDB" id="9811413at2"/>
<name>A0A518DZB7_9BACT</name>
<comment type="similarity">
    <text evidence="1">Belongs to the DinB family.</text>
</comment>
<evidence type="ECO:0000259" key="4">
    <source>
        <dbReference type="Pfam" id="PF12867"/>
    </source>
</evidence>
<dbReference type="RefSeq" id="WP_145055974.1">
    <property type="nucleotide sequence ID" value="NZ_CP036433.1"/>
</dbReference>
<dbReference type="PANTHER" id="PTHR37302:SF3">
    <property type="entry name" value="DAMAGE-INDUCIBLE PROTEIN DINB"/>
    <property type="match status" value="1"/>
</dbReference>
<dbReference type="SUPFAM" id="SSF109854">
    <property type="entry name" value="DinB/YfiT-like putative metalloenzymes"/>
    <property type="match status" value="1"/>
</dbReference>
<evidence type="ECO:0000256" key="3">
    <source>
        <dbReference type="PIRSR" id="PIRSR607837-1"/>
    </source>
</evidence>
<feature type="domain" description="DinB-like" evidence="4">
    <location>
        <begin position="20"/>
        <end position="151"/>
    </location>
</feature>
<dbReference type="Pfam" id="PF12867">
    <property type="entry name" value="DinB_2"/>
    <property type="match status" value="1"/>
</dbReference>
<keyword evidence="2 3" id="KW-0479">Metal-binding</keyword>
<proteinExistence type="inferred from homology"/>
<dbReference type="InterPro" id="IPR007837">
    <property type="entry name" value="DinB"/>
</dbReference>
<dbReference type="Proteomes" id="UP000317648">
    <property type="component" value="Chromosome"/>
</dbReference>
<sequence>MTTAVLLIRRLHQHRNWVNQHLLAAAADLDEEPLRRTFAIGQGSIWASLLHLYAAEYVWLETLQGNQSGLLPGDLPGKLPGNQQGTGGVTGMAELQRDWAALQVRWEEYLDSLTDKQLEQPVYRASSRVNSGQPIATSRSDVLLHVCTHAQYTTAQVVNMFRQCGVESLPPTMLIALARQEAAG</sequence>
<feature type="binding site" evidence="3">
    <location>
        <position position="51"/>
    </location>
    <ligand>
        <name>a divalent metal cation</name>
        <dbReference type="ChEBI" id="CHEBI:60240"/>
    </ligand>
</feature>
<protein>
    <submittedName>
        <fullName evidence="5">DinB family protein</fullName>
    </submittedName>
</protein>
<evidence type="ECO:0000313" key="5">
    <source>
        <dbReference type="EMBL" id="QDU97186.1"/>
    </source>
</evidence>
<dbReference type="Gene3D" id="1.20.120.450">
    <property type="entry name" value="dinb family like domain"/>
    <property type="match status" value="1"/>
</dbReference>
<dbReference type="InterPro" id="IPR034660">
    <property type="entry name" value="DinB/YfiT-like"/>
</dbReference>